<feature type="domain" description="G-protein coupled receptors family 1 profile" evidence="10">
    <location>
        <begin position="102"/>
        <end position="225"/>
    </location>
</feature>
<dbReference type="PROSITE" id="PS50262">
    <property type="entry name" value="G_PROTEIN_RECEP_F1_2"/>
    <property type="match status" value="1"/>
</dbReference>
<evidence type="ECO:0000259" key="10">
    <source>
        <dbReference type="PROSITE" id="PS50262"/>
    </source>
</evidence>
<keyword evidence="6" id="KW-0675">Receptor</keyword>
<dbReference type="AlphaFoldDB" id="A0AAW1G0E7"/>
<name>A0AAW1G0E7_ZOAVI</name>
<dbReference type="GO" id="GO:0007200">
    <property type="term" value="P:phospholipase C-activating G protein-coupled receptor signaling pathway"/>
    <property type="evidence" value="ECO:0007669"/>
    <property type="project" value="TreeGrafter"/>
</dbReference>
<evidence type="ECO:0000256" key="4">
    <source>
        <dbReference type="ARBA" id="ARBA00023040"/>
    </source>
</evidence>
<comment type="subcellular location">
    <subcellularLocation>
        <location evidence="1">Membrane</location>
        <topology evidence="1">Multi-pass membrane protein</topology>
    </subcellularLocation>
</comment>
<feature type="transmembrane region" description="Helical" evidence="9">
    <location>
        <begin position="86"/>
        <end position="104"/>
    </location>
</feature>
<dbReference type="InterPro" id="IPR000276">
    <property type="entry name" value="GPCR_Rhodpsn"/>
</dbReference>
<evidence type="ECO:0000256" key="9">
    <source>
        <dbReference type="SAM" id="Phobius"/>
    </source>
</evidence>
<evidence type="ECO:0000256" key="3">
    <source>
        <dbReference type="ARBA" id="ARBA00022989"/>
    </source>
</evidence>
<dbReference type="Pfam" id="PF00001">
    <property type="entry name" value="7tm_1"/>
    <property type="match status" value="1"/>
</dbReference>
<proteinExistence type="predicted"/>
<feature type="transmembrane region" description="Helical" evidence="9">
    <location>
        <begin position="124"/>
        <end position="146"/>
    </location>
</feature>
<dbReference type="PANTHER" id="PTHR24232">
    <property type="entry name" value="G-PROTEIN COUPLED RECEPTOR"/>
    <property type="match status" value="1"/>
</dbReference>
<dbReference type="InterPro" id="IPR017452">
    <property type="entry name" value="GPCR_Rhodpsn_7TM"/>
</dbReference>
<dbReference type="GO" id="GO:0004930">
    <property type="term" value="F:G protein-coupled receptor activity"/>
    <property type="evidence" value="ECO:0007669"/>
    <property type="project" value="UniProtKB-KW"/>
</dbReference>
<dbReference type="EMBL" id="JBCEZU010000013">
    <property type="protein sequence ID" value="KAK9540253.1"/>
    <property type="molecule type" value="Genomic_DNA"/>
</dbReference>
<keyword evidence="7" id="KW-0325">Glycoprotein</keyword>
<keyword evidence="5 9" id="KW-0472">Membrane</keyword>
<accession>A0AAW1G0E7</accession>
<evidence type="ECO:0000256" key="8">
    <source>
        <dbReference type="ARBA" id="ARBA00023224"/>
    </source>
</evidence>
<organism evidence="11 12">
    <name type="scientific">Zoarces viviparus</name>
    <name type="common">Viviparous eelpout</name>
    <name type="synonym">Blennius viviparus</name>
    <dbReference type="NCBI Taxonomy" id="48416"/>
    <lineage>
        <taxon>Eukaryota</taxon>
        <taxon>Metazoa</taxon>
        <taxon>Chordata</taxon>
        <taxon>Craniata</taxon>
        <taxon>Vertebrata</taxon>
        <taxon>Euteleostomi</taxon>
        <taxon>Actinopterygii</taxon>
        <taxon>Neopterygii</taxon>
        <taxon>Teleostei</taxon>
        <taxon>Neoteleostei</taxon>
        <taxon>Acanthomorphata</taxon>
        <taxon>Eupercaria</taxon>
        <taxon>Perciformes</taxon>
        <taxon>Cottioidei</taxon>
        <taxon>Zoarcales</taxon>
        <taxon>Zoarcidae</taxon>
        <taxon>Zoarcinae</taxon>
        <taxon>Zoarces</taxon>
    </lineage>
</organism>
<gene>
    <name evidence="11" type="ORF">VZT92_002717</name>
</gene>
<keyword evidence="8" id="KW-0807">Transducer</keyword>
<dbReference type="PANTHER" id="PTHR24232:SF107">
    <property type="entry name" value="HYDROXYCARBOXYLIC ACID RECEPTOR 2-LIKE"/>
    <property type="match status" value="1"/>
</dbReference>
<sequence length="263" mass="29289">MANESSVHLFPPEIIFFLTGSVDHMIGIPINCWALWLIVSGKRSLIESELLTLNLLTMEIACSMCFFLSLIHLLCKVSFLGPLTGFYRGMAVVGRAVFQCHVCVDRYLAVVHPMVFIRYKQRRYRGTCLAAVWLVVICSGLTNVFLPSSHNMLFICSAAHLAPALFIELFCSLSIVRILRRPSPGSKEAQGKKEGNQQKKRAVKIICMVLVMLVFNMLPFTVLPLTSVSPVVWLPIAFTFSTVGSSAQAFLFLSRAGELPCKR</sequence>
<dbReference type="Gene3D" id="1.20.1070.10">
    <property type="entry name" value="Rhodopsin 7-helix transmembrane proteins"/>
    <property type="match status" value="1"/>
</dbReference>
<reference evidence="11 12" key="1">
    <citation type="journal article" date="2024" name="Genome Biol. Evol.">
        <title>Chromosome-level genome assembly of the viviparous eelpout Zoarces viviparus.</title>
        <authorList>
            <person name="Fuhrmann N."/>
            <person name="Brasseur M.V."/>
            <person name="Bakowski C.E."/>
            <person name="Podsiadlowski L."/>
            <person name="Prost S."/>
            <person name="Krehenwinkel H."/>
            <person name="Mayer C."/>
        </authorList>
    </citation>
    <scope>NUCLEOTIDE SEQUENCE [LARGE SCALE GENOMIC DNA]</scope>
    <source>
        <strain evidence="11">NO-MEL_2022_Ind0_liver</strain>
    </source>
</reference>
<evidence type="ECO:0000313" key="11">
    <source>
        <dbReference type="EMBL" id="KAK9540253.1"/>
    </source>
</evidence>
<feature type="transmembrane region" description="Helical" evidence="9">
    <location>
        <begin position="231"/>
        <end position="253"/>
    </location>
</feature>
<evidence type="ECO:0000256" key="1">
    <source>
        <dbReference type="ARBA" id="ARBA00004141"/>
    </source>
</evidence>
<evidence type="ECO:0000256" key="6">
    <source>
        <dbReference type="ARBA" id="ARBA00023170"/>
    </source>
</evidence>
<feature type="transmembrane region" description="Helical" evidence="9">
    <location>
        <begin position="152"/>
        <end position="176"/>
    </location>
</feature>
<protein>
    <recommendedName>
        <fullName evidence="10">G-protein coupled receptors family 1 profile domain-containing protein</fullName>
    </recommendedName>
</protein>
<evidence type="ECO:0000256" key="5">
    <source>
        <dbReference type="ARBA" id="ARBA00023136"/>
    </source>
</evidence>
<dbReference type="GO" id="GO:0005886">
    <property type="term" value="C:plasma membrane"/>
    <property type="evidence" value="ECO:0007669"/>
    <property type="project" value="TreeGrafter"/>
</dbReference>
<dbReference type="GO" id="GO:0035025">
    <property type="term" value="P:positive regulation of Rho protein signal transduction"/>
    <property type="evidence" value="ECO:0007669"/>
    <property type="project" value="TreeGrafter"/>
</dbReference>
<evidence type="ECO:0000313" key="12">
    <source>
        <dbReference type="Proteomes" id="UP001488805"/>
    </source>
</evidence>
<keyword evidence="3 9" id="KW-1133">Transmembrane helix</keyword>
<feature type="transmembrane region" description="Helical" evidence="9">
    <location>
        <begin position="202"/>
        <end position="225"/>
    </location>
</feature>
<dbReference type="SUPFAM" id="SSF81321">
    <property type="entry name" value="Family A G protein-coupled receptor-like"/>
    <property type="match status" value="1"/>
</dbReference>
<feature type="transmembrane region" description="Helical" evidence="9">
    <location>
        <begin position="14"/>
        <end position="39"/>
    </location>
</feature>
<keyword evidence="4" id="KW-0297">G-protein coupled receptor</keyword>
<comment type="caution">
    <text evidence="11">The sequence shown here is derived from an EMBL/GenBank/DDBJ whole genome shotgun (WGS) entry which is preliminary data.</text>
</comment>
<evidence type="ECO:0000256" key="7">
    <source>
        <dbReference type="ARBA" id="ARBA00023180"/>
    </source>
</evidence>
<keyword evidence="12" id="KW-1185">Reference proteome</keyword>
<evidence type="ECO:0000256" key="2">
    <source>
        <dbReference type="ARBA" id="ARBA00022692"/>
    </source>
</evidence>
<dbReference type="Proteomes" id="UP001488805">
    <property type="component" value="Unassembled WGS sequence"/>
</dbReference>
<feature type="transmembrane region" description="Helical" evidence="9">
    <location>
        <begin position="51"/>
        <end position="74"/>
    </location>
</feature>
<keyword evidence="2 9" id="KW-0812">Transmembrane</keyword>